<dbReference type="Proteomes" id="UP000008061">
    <property type="component" value="Segment"/>
</dbReference>
<gene>
    <name evidence="1" type="ORF">8014-B2_0013</name>
</gene>
<evidence type="ECO:0000313" key="2">
    <source>
        <dbReference type="Proteomes" id="UP000008061"/>
    </source>
</evidence>
<organism evidence="1 2">
    <name type="scientific">Lactobacillus phage ATCC 8014-B2</name>
    <dbReference type="NCBI Taxonomy" id="1225795"/>
    <lineage>
        <taxon>Viruses</taxon>
        <taxon>Duplodnaviria</taxon>
        <taxon>Heunggongvirae</taxon>
        <taxon>Uroviricota</taxon>
        <taxon>Caudoviricetes</taxon>
        <taxon>Tybeckvirinae</taxon>
        <taxon>Douglaswolinvirus</taxon>
        <taxon>Douglaswolinvirus B2</taxon>
    </lineage>
</organism>
<protein>
    <submittedName>
        <fullName evidence="1">Uncharacterized protein</fullName>
    </submittedName>
</protein>
<proteinExistence type="predicted"/>
<dbReference type="EMBL" id="JX486088">
    <property type="protein sequence ID" value="AFU63080.1"/>
    <property type="molecule type" value="Genomic_DNA"/>
</dbReference>
<evidence type="ECO:0000313" key="1">
    <source>
        <dbReference type="EMBL" id="AFU63080.1"/>
    </source>
</evidence>
<name>K4I4B0_9CAUD</name>
<sequence length="57" mass="6545">MRSPDATSGHPLTVNTNSKLLLFPLPLGPYTILKKRGKYCRFFVNLNTIFPAQKKYF</sequence>
<accession>K4I4B0</accession>
<keyword evidence="2" id="KW-1185">Reference proteome</keyword>
<reference evidence="1 2" key="1">
    <citation type="journal article" date="2012" name="Appl. Environ. Microbiol.">
        <title>Characterization of Two Virulent Phages of Lactobacillus plantarum.</title>
        <authorList>
            <person name="Briggiler Marco M."/>
            <person name="Garneau J.E."/>
            <person name="Tremblay D."/>
            <person name="Quiberoni A."/>
            <person name="Moineau S."/>
        </authorList>
    </citation>
    <scope>NUCLEOTIDE SEQUENCE [LARGE SCALE GENOMIC DNA]</scope>
</reference>